<dbReference type="Proteomes" id="UP001564408">
    <property type="component" value="Unassembled WGS sequence"/>
</dbReference>
<evidence type="ECO:0000256" key="1">
    <source>
        <dbReference type="ARBA" id="ARBA00004141"/>
    </source>
</evidence>
<evidence type="ECO:0000256" key="2">
    <source>
        <dbReference type="ARBA" id="ARBA00006464"/>
    </source>
</evidence>
<gene>
    <name evidence="8" type="ORF">ABC977_06585</name>
</gene>
<keyword evidence="9" id="KW-1185">Reference proteome</keyword>
<evidence type="ECO:0000259" key="7">
    <source>
        <dbReference type="Pfam" id="PF02397"/>
    </source>
</evidence>
<evidence type="ECO:0000256" key="3">
    <source>
        <dbReference type="ARBA" id="ARBA00022679"/>
    </source>
</evidence>
<feature type="domain" description="Bacterial sugar transferase" evidence="7">
    <location>
        <begin position="115"/>
        <end position="315"/>
    </location>
</feature>
<reference evidence="8 9" key="1">
    <citation type="submission" date="2024-05" db="EMBL/GenBank/DDBJ databases">
        <title>Genome Sequence and Characterization of the New Strain Purple Sulfur Bacterium of Genus Thioalkalicoccus.</title>
        <authorList>
            <person name="Bryantseva I.A."/>
            <person name="Kyndt J.A."/>
            <person name="Imhoff J.F."/>
        </authorList>
    </citation>
    <scope>NUCLEOTIDE SEQUENCE [LARGE SCALE GENOMIC DNA]</scope>
    <source>
        <strain evidence="8 9">Um2</strain>
    </source>
</reference>
<comment type="subcellular location">
    <subcellularLocation>
        <location evidence="1">Membrane</location>
        <topology evidence="1">Multi-pass membrane protein</topology>
    </subcellularLocation>
</comment>
<dbReference type="EMBL" id="JBDKXB010000005">
    <property type="protein sequence ID" value="MEY6432076.1"/>
    <property type="molecule type" value="Genomic_DNA"/>
</dbReference>
<evidence type="ECO:0000313" key="8">
    <source>
        <dbReference type="EMBL" id="MEY6432076.1"/>
    </source>
</evidence>
<accession>A0ABV4BCC8</accession>
<sequence>MVLVSLGEGWRTSPEELFELSGRLQNHIRETDLLGWYAHNQIAILLDTDEHGARECIGRIKSKEKTDTAGHALTFQLLSYSESASSFVESHRPRVPALFIDCDPRIASKSQLISKRLLDLCGSLIGILLLAPVMIAAALAVKLTSSGPIIFRQVRLGKDGKPFKFLKFRSMRADADQSLHRRHVKALMARDEKDEAMCERKAWFKIEADPRITPVGRFLRQTSIDELPQLFNVLRGDMSLVGPRPPIPYEVESYSAWHLRRILEVKPGITGFWQVEGRGAVTFDDMVRLDLQYARHWTVLTDIRILLKTVIVVLQQRGAA</sequence>
<comment type="similarity">
    <text evidence="2">Belongs to the bacterial sugar transferase family.</text>
</comment>
<keyword evidence="4" id="KW-0812">Transmembrane</keyword>
<protein>
    <submittedName>
        <fullName evidence="8">Sugar transferase</fullName>
        <ecNumber evidence="8">2.7.8.-</ecNumber>
    </submittedName>
</protein>
<keyword evidence="3 8" id="KW-0808">Transferase</keyword>
<name>A0ABV4BCC8_9GAMM</name>
<evidence type="ECO:0000256" key="6">
    <source>
        <dbReference type="ARBA" id="ARBA00023136"/>
    </source>
</evidence>
<organism evidence="8 9">
    <name type="scientific">Thioalkalicoccus limnaeus</name>
    <dbReference type="NCBI Taxonomy" id="120681"/>
    <lineage>
        <taxon>Bacteria</taxon>
        <taxon>Pseudomonadati</taxon>
        <taxon>Pseudomonadota</taxon>
        <taxon>Gammaproteobacteria</taxon>
        <taxon>Chromatiales</taxon>
        <taxon>Chromatiaceae</taxon>
        <taxon>Thioalkalicoccus</taxon>
    </lineage>
</organism>
<comment type="caution">
    <text evidence="8">The sequence shown here is derived from an EMBL/GenBank/DDBJ whole genome shotgun (WGS) entry which is preliminary data.</text>
</comment>
<evidence type="ECO:0000256" key="4">
    <source>
        <dbReference type="ARBA" id="ARBA00022692"/>
    </source>
</evidence>
<dbReference type="RefSeq" id="WP_369666447.1">
    <property type="nucleotide sequence ID" value="NZ_JBDKXB010000005.1"/>
</dbReference>
<proteinExistence type="inferred from homology"/>
<dbReference type="GO" id="GO:0016740">
    <property type="term" value="F:transferase activity"/>
    <property type="evidence" value="ECO:0007669"/>
    <property type="project" value="UniProtKB-KW"/>
</dbReference>
<evidence type="ECO:0000256" key="5">
    <source>
        <dbReference type="ARBA" id="ARBA00022989"/>
    </source>
</evidence>
<dbReference type="PANTHER" id="PTHR30576">
    <property type="entry name" value="COLANIC BIOSYNTHESIS UDP-GLUCOSE LIPID CARRIER TRANSFERASE"/>
    <property type="match status" value="1"/>
</dbReference>
<keyword evidence="6" id="KW-0472">Membrane</keyword>
<dbReference type="EC" id="2.7.8.-" evidence="8"/>
<dbReference type="InterPro" id="IPR017475">
    <property type="entry name" value="EPS_sugar_tfrase"/>
</dbReference>
<keyword evidence="5" id="KW-1133">Transmembrane helix</keyword>
<dbReference type="Pfam" id="PF02397">
    <property type="entry name" value="Bac_transf"/>
    <property type="match status" value="1"/>
</dbReference>
<dbReference type="PANTHER" id="PTHR30576:SF10">
    <property type="entry name" value="SLL5057 PROTEIN"/>
    <property type="match status" value="1"/>
</dbReference>
<evidence type="ECO:0000313" key="9">
    <source>
        <dbReference type="Proteomes" id="UP001564408"/>
    </source>
</evidence>
<dbReference type="NCBIfam" id="TIGR03025">
    <property type="entry name" value="EPS_sugtrans"/>
    <property type="match status" value="1"/>
</dbReference>
<dbReference type="InterPro" id="IPR003362">
    <property type="entry name" value="Bact_transf"/>
</dbReference>